<dbReference type="CDD" id="cd01638">
    <property type="entry name" value="CysQ"/>
    <property type="match status" value="1"/>
</dbReference>
<name>A0A6N3T9I5_9PROT</name>
<dbReference type="Proteomes" id="UP000032673">
    <property type="component" value="Unassembled WGS sequence"/>
</dbReference>
<dbReference type="AlphaFoldDB" id="A0A6N3T9I5"/>
<protein>
    <recommendedName>
        <fullName evidence="6">3'(2'),5'-bisphosphate nucleotidase CysQ</fullName>
        <ecNumber evidence="6">3.1.3.7</ecNumber>
    </recommendedName>
    <alternativeName>
        <fullName evidence="6">3'(2'),5-bisphosphonucleoside 3'(2')-phosphohydrolase</fullName>
    </alternativeName>
    <alternativeName>
        <fullName evidence="6">3'-phosphoadenosine 5'-phosphate phosphatase</fullName>
        <shortName evidence="6">PAP phosphatase</shortName>
    </alternativeName>
</protein>
<evidence type="ECO:0000256" key="7">
    <source>
        <dbReference type="PIRSR" id="PIRSR600760-2"/>
    </source>
</evidence>
<dbReference type="Gene3D" id="3.40.190.80">
    <property type="match status" value="1"/>
</dbReference>
<evidence type="ECO:0000256" key="3">
    <source>
        <dbReference type="ARBA" id="ARBA00022519"/>
    </source>
</evidence>
<keyword evidence="6 7" id="KW-0479">Metal-binding</keyword>
<reference evidence="8 10" key="1">
    <citation type="submission" date="2012-11" db="EMBL/GenBank/DDBJ databases">
        <title>Whole genome sequence of Acetobacter indonesiensis 5H-1.</title>
        <authorList>
            <person name="Azuma Y."/>
            <person name="Higashiura N."/>
            <person name="Hirakawa H."/>
            <person name="Matsushita K."/>
        </authorList>
    </citation>
    <scope>NUCLEOTIDE SEQUENCE [LARGE SCALE GENOMIC DNA]</scope>
    <source>
        <strain evidence="8 10">5H-1</strain>
    </source>
</reference>
<keyword evidence="4 6" id="KW-0378">Hydrolase</keyword>
<dbReference type="HAMAP" id="MF_02095">
    <property type="entry name" value="CysQ"/>
    <property type="match status" value="1"/>
</dbReference>
<dbReference type="GO" id="GO:0000103">
    <property type="term" value="P:sulfate assimilation"/>
    <property type="evidence" value="ECO:0007669"/>
    <property type="project" value="TreeGrafter"/>
</dbReference>
<comment type="subcellular location">
    <subcellularLocation>
        <location evidence="6">Cell inner membrane</location>
        <topology evidence="6">Peripheral membrane protein</topology>
        <orientation evidence="6">Cytoplasmic side</orientation>
    </subcellularLocation>
</comment>
<dbReference type="GO" id="GO:0005886">
    <property type="term" value="C:plasma membrane"/>
    <property type="evidence" value="ECO:0007669"/>
    <property type="project" value="UniProtKB-SubCell"/>
</dbReference>
<feature type="binding site" evidence="6">
    <location>
        <position position="141"/>
    </location>
    <ligand>
        <name>Mg(2+)</name>
        <dbReference type="ChEBI" id="CHEBI:18420"/>
        <label>1</label>
    </ligand>
</feature>
<dbReference type="PRINTS" id="PR00377">
    <property type="entry name" value="IMPHPHTASES"/>
</dbReference>
<feature type="binding site" evidence="7">
    <location>
        <position position="142"/>
    </location>
    <ligand>
        <name>Mg(2+)</name>
        <dbReference type="ChEBI" id="CHEBI:18420"/>
        <label>1</label>
        <note>catalytic</note>
    </ligand>
</feature>
<feature type="binding site" evidence="7">
    <location>
        <position position="120"/>
    </location>
    <ligand>
        <name>Mg(2+)</name>
        <dbReference type="ChEBI" id="CHEBI:18420"/>
        <label>1</label>
        <note>catalytic</note>
    </ligand>
</feature>
<comment type="similarity">
    <text evidence="1 6">Belongs to the inositol monophosphatase superfamily. CysQ family.</text>
</comment>
<feature type="binding site" evidence="6">
    <location>
        <position position="142"/>
    </location>
    <ligand>
        <name>Mg(2+)</name>
        <dbReference type="ChEBI" id="CHEBI:18420"/>
        <label>2</label>
    </ligand>
</feature>
<evidence type="ECO:0000313" key="11">
    <source>
        <dbReference type="Proteomes" id="UP000321104"/>
    </source>
</evidence>
<comment type="caution">
    <text evidence="9">The sequence shown here is derived from an EMBL/GenBank/DDBJ whole genome shotgun (WGS) entry which is preliminary data.</text>
</comment>
<comment type="function">
    <text evidence="6">Converts adenosine-3',5'-bisphosphate (PAP) to AMP.</text>
</comment>
<feature type="binding site" evidence="6">
    <location>
        <position position="120"/>
    </location>
    <ligand>
        <name>substrate</name>
    </ligand>
</feature>
<dbReference type="NCBIfam" id="TIGR01331">
    <property type="entry name" value="bisphos_cysQ"/>
    <property type="match status" value="1"/>
</dbReference>
<dbReference type="Pfam" id="PF00459">
    <property type="entry name" value="Inositol_P"/>
    <property type="match status" value="1"/>
</dbReference>
<evidence type="ECO:0000313" key="8">
    <source>
        <dbReference type="EMBL" id="GAN64399.1"/>
    </source>
</evidence>
<dbReference type="EMBL" id="BAMW01000061">
    <property type="protein sequence ID" value="GAN64399.1"/>
    <property type="molecule type" value="Genomic_DNA"/>
</dbReference>
<keyword evidence="6 7" id="KW-0460">Magnesium</keyword>
<accession>A0A6N3T9I5</accession>
<dbReference type="GO" id="GO:0000287">
    <property type="term" value="F:magnesium ion binding"/>
    <property type="evidence" value="ECO:0007669"/>
    <property type="project" value="UniProtKB-UniRule"/>
</dbReference>
<feature type="binding site" evidence="7">
    <location>
        <position position="265"/>
    </location>
    <ligand>
        <name>Mg(2+)</name>
        <dbReference type="ChEBI" id="CHEBI:18420"/>
        <label>1</label>
        <note>catalytic</note>
    </ligand>
</feature>
<reference evidence="9 11" key="2">
    <citation type="submission" date="2019-07" db="EMBL/GenBank/DDBJ databases">
        <title>Whole genome shotgun sequence of Acetobacter indonesiensis NBRC 16471.</title>
        <authorList>
            <person name="Hosoyama A."/>
            <person name="Uohara A."/>
            <person name="Ohji S."/>
            <person name="Ichikawa N."/>
        </authorList>
    </citation>
    <scope>NUCLEOTIDE SEQUENCE [LARGE SCALE GENOMIC DNA]</scope>
    <source>
        <strain evidence="9 11">NBRC 16471</strain>
    </source>
</reference>
<comment type="catalytic activity">
    <reaction evidence="6">
        <text>adenosine 3',5'-bisphosphate + H2O = AMP + phosphate</text>
        <dbReference type="Rhea" id="RHEA:10040"/>
        <dbReference type="ChEBI" id="CHEBI:15377"/>
        <dbReference type="ChEBI" id="CHEBI:43474"/>
        <dbReference type="ChEBI" id="CHEBI:58343"/>
        <dbReference type="ChEBI" id="CHEBI:456215"/>
        <dbReference type="EC" id="3.1.3.7"/>
    </reaction>
</comment>
<proteinExistence type="inferred from homology"/>
<evidence type="ECO:0000313" key="10">
    <source>
        <dbReference type="Proteomes" id="UP000032673"/>
    </source>
</evidence>
<feature type="binding site" evidence="6">
    <location>
        <begin position="141"/>
        <end position="144"/>
    </location>
    <ligand>
        <name>substrate</name>
    </ligand>
</feature>
<gene>
    <name evidence="6" type="primary">cysQ</name>
    <name evidence="8" type="ORF">Abin_064_019</name>
    <name evidence="9" type="ORF">AIN02nite_23140</name>
</gene>
<feature type="binding site" evidence="7">
    <location>
        <position position="141"/>
    </location>
    <ligand>
        <name>Mg(2+)</name>
        <dbReference type="ChEBI" id="CHEBI:18420"/>
        <label>1</label>
        <note>catalytic</note>
    </ligand>
</feature>
<dbReference type="InterPro" id="IPR006240">
    <property type="entry name" value="CysQ"/>
</dbReference>
<feature type="binding site" evidence="6">
    <location>
        <position position="265"/>
    </location>
    <ligand>
        <name>substrate</name>
    </ligand>
</feature>
<keyword evidence="3 6" id="KW-0997">Cell inner membrane</keyword>
<dbReference type="EC" id="3.1.3.7" evidence="6"/>
<dbReference type="PANTHER" id="PTHR43028">
    <property type="entry name" value="3'(2'),5'-BISPHOSPHATE NUCLEOTIDASE 1"/>
    <property type="match status" value="1"/>
</dbReference>
<sequence length="306" mass="32794">MDTLKQLFSAVWVRPPCPLGNSAMGSSLFFAQNQSDGGMTGQHSWRMVLSMTSHTDADLLALAARLAEEAADIIRTIRVRGFETLTKTDASPVTEADHAAEAHILKGLRAAVPEIPVIAEEEVASGLRGAVSPAYWLVDPLDGTREFAAGRDDFTVNIGLVRNGRAVLGAMALPAYYQLYTGGIGLPAERKDRDGIHRIKTRTPPAEGLSVLASRHYADDPRLTAYLGERRIASVGNIGSAVKFARVAEGAVDFYPRLGPTMEWDTAAPQAIVEAAGGHITLLDGSPLLYGKTDWKNPPFVCTGTL</sequence>
<dbReference type="GO" id="GO:0008441">
    <property type="term" value="F:3'(2'),5'-bisphosphate nucleotidase activity"/>
    <property type="evidence" value="ECO:0007669"/>
    <property type="project" value="UniProtKB-UniRule"/>
</dbReference>
<keyword evidence="2 6" id="KW-1003">Cell membrane</keyword>
<dbReference type="SUPFAM" id="SSF56655">
    <property type="entry name" value="Carbohydrate phosphatase"/>
    <property type="match status" value="1"/>
</dbReference>
<evidence type="ECO:0000256" key="1">
    <source>
        <dbReference type="ARBA" id="ARBA00005289"/>
    </source>
</evidence>
<evidence type="ECO:0000313" key="9">
    <source>
        <dbReference type="EMBL" id="GEN04289.1"/>
    </source>
</evidence>
<keyword evidence="10" id="KW-1185">Reference proteome</keyword>
<dbReference type="Gene3D" id="3.30.540.10">
    <property type="entry name" value="Fructose-1,6-Bisphosphatase, subunit A, domain 1"/>
    <property type="match status" value="1"/>
</dbReference>
<feature type="binding site" evidence="7">
    <location>
        <position position="139"/>
    </location>
    <ligand>
        <name>Mg(2+)</name>
        <dbReference type="ChEBI" id="CHEBI:18420"/>
        <label>1</label>
        <note>catalytic</note>
    </ligand>
</feature>
<organism evidence="9 11">
    <name type="scientific">Acetobacter indonesiensis</name>
    <dbReference type="NCBI Taxonomy" id="104101"/>
    <lineage>
        <taxon>Bacteria</taxon>
        <taxon>Pseudomonadati</taxon>
        <taxon>Pseudomonadota</taxon>
        <taxon>Alphaproteobacteria</taxon>
        <taxon>Acetobacterales</taxon>
        <taxon>Acetobacteraceae</taxon>
        <taxon>Acetobacter</taxon>
    </lineage>
</organism>
<feature type="binding site" evidence="6">
    <location>
        <position position="139"/>
    </location>
    <ligand>
        <name>Mg(2+)</name>
        <dbReference type="ChEBI" id="CHEBI:18420"/>
        <label>1</label>
    </ligand>
</feature>
<dbReference type="GO" id="GO:0046854">
    <property type="term" value="P:phosphatidylinositol phosphate biosynthetic process"/>
    <property type="evidence" value="ECO:0007669"/>
    <property type="project" value="InterPro"/>
</dbReference>
<dbReference type="InterPro" id="IPR000760">
    <property type="entry name" value="Inositol_monophosphatase-like"/>
</dbReference>
<dbReference type="EMBL" id="BJXQ01000015">
    <property type="protein sequence ID" value="GEN04289.1"/>
    <property type="molecule type" value="Genomic_DNA"/>
</dbReference>
<dbReference type="PROSITE" id="PS00630">
    <property type="entry name" value="IMP_2"/>
    <property type="match status" value="1"/>
</dbReference>
<dbReference type="InterPro" id="IPR020550">
    <property type="entry name" value="Inositol_monophosphatase_CS"/>
</dbReference>
<evidence type="ECO:0000256" key="5">
    <source>
        <dbReference type="ARBA" id="ARBA00023136"/>
    </source>
</evidence>
<dbReference type="GO" id="GO:0050427">
    <property type="term" value="P:3'-phosphoadenosine 5'-phosphosulfate metabolic process"/>
    <property type="evidence" value="ECO:0007669"/>
    <property type="project" value="TreeGrafter"/>
</dbReference>
<feature type="binding site" evidence="6">
    <location>
        <position position="265"/>
    </location>
    <ligand>
        <name>Mg(2+)</name>
        <dbReference type="ChEBI" id="CHEBI:18420"/>
        <label>2</label>
    </ligand>
</feature>
<feature type="binding site" evidence="6">
    <location>
        <position position="120"/>
    </location>
    <ligand>
        <name>Mg(2+)</name>
        <dbReference type="ChEBI" id="CHEBI:18420"/>
        <label>1</label>
    </ligand>
</feature>
<dbReference type="Proteomes" id="UP000321104">
    <property type="component" value="Unassembled WGS sequence"/>
</dbReference>
<feature type="binding site" evidence="6">
    <location>
        <position position="139"/>
    </location>
    <ligand>
        <name>Mg(2+)</name>
        <dbReference type="ChEBI" id="CHEBI:18420"/>
        <label>2</label>
    </ligand>
</feature>
<dbReference type="InterPro" id="IPR050725">
    <property type="entry name" value="CysQ/Inositol_MonoPase"/>
</dbReference>
<dbReference type="PANTHER" id="PTHR43028:SF5">
    <property type="entry name" value="3'(2'),5'-BISPHOSPHATE NUCLEOTIDASE 1"/>
    <property type="match status" value="1"/>
</dbReference>
<keyword evidence="5 6" id="KW-0472">Membrane</keyword>
<evidence type="ECO:0000256" key="6">
    <source>
        <dbReference type="HAMAP-Rule" id="MF_02095"/>
    </source>
</evidence>
<comment type="cofactor">
    <cofactor evidence="6 7">
        <name>Mg(2+)</name>
        <dbReference type="ChEBI" id="CHEBI:18420"/>
    </cofactor>
</comment>
<evidence type="ECO:0000256" key="2">
    <source>
        <dbReference type="ARBA" id="ARBA00022475"/>
    </source>
</evidence>
<evidence type="ECO:0000256" key="4">
    <source>
        <dbReference type="ARBA" id="ARBA00022801"/>
    </source>
</evidence>